<feature type="region of interest" description="Disordered" evidence="1">
    <location>
        <begin position="15"/>
        <end position="44"/>
    </location>
</feature>
<name>A0A0G4FA86_9ALVE</name>
<sequence length="178" mass="19649">MGNKALAFDSCMGVCARDRPPSREPSKGGGVGEGSGAAGGESELVEVKKENARLDKEVRLYKHLLAETQRENEALKKEMEKTAPLDGKGTCLHARWALSNPITRQQYKLLPFPASARLHAPLNVHTHHRTLPWGLVLLLIRRGLQRLGVGVVEGDVLSAWMFIWQQCASCFSPRQEKG</sequence>
<proteinExistence type="predicted"/>
<protein>
    <submittedName>
        <fullName evidence="2">Uncharacterized protein</fullName>
    </submittedName>
</protein>
<dbReference type="EMBL" id="CDMZ01000239">
    <property type="protein sequence ID" value="CEM09892.1"/>
    <property type="molecule type" value="Genomic_DNA"/>
</dbReference>
<evidence type="ECO:0000313" key="2">
    <source>
        <dbReference type="EMBL" id="CEM09892.1"/>
    </source>
</evidence>
<dbReference type="AlphaFoldDB" id="A0A0G4FA86"/>
<feature type="compositionally biased region" description="Gly residues" evidence="1">
    <location>
        <begin position="27"/>
        <end position="39"/>
    </location>
</feature>
<evidence type="ECO:0000256" key="1">
    <source>
        <dbReference type="SAM" id="MobiDB-lite"/>
    </source>
</evidence>
<reference evidence="2" key="1">
    <citation type="submission" date="2014-11" db="EMBL/GenBank/DDBJ databases">
        <authorList>
            <person name="Otto D Thomas"/>
            <person name="Naeem Raeece"/>
        </authorList>
    </citation>
    <scope>NUCLEOTIDE SEQUENCE</scope>
</reference>
<accession>A0A0G4FA86</accession>
<gene>
    <name evidence="2" type="ORF">Cvel_16024</name>
</gene>
<organism evidence="2">
    <name type="scientific">Chromera velia CCMP2878</name>
    <dbReference type="NCBI Taxonomy" id="1169474"/>
    <lineage>
        <taxon>Eukaryota</taxon>
        <taxon>Sar</taxon>
        <taxon>Alveolata</taxon>
        <taxon>Colpodellida</taxon>
        <taxon>Chromeraceae</taxon>
        <taxon>Chromera</taxon>
    </lineage>
</organism>
<feature type="compositionally biased region" description="Basic and acidic residues" evidence="1">
    <location>
        <begin position="16"/>
        <end position="26"/>
    </location>
</feature>
<dbReference type="VEuPathDB" id="CryptoDB:Cvel_16024"/>